<feature type="transmembrane region" description="Helical" evidence="1">
    <location>
        <begin position="6"/>
        <end position="26"/>
    </location>
</feature>
<accession>R2NTK7</accession>
<proteinExistence type="predicted"/>
<dbReference type="EMBL" id="AJAK01000020">
    <property type="protein sequence ID" value="EOH75362.1"/>
    <property type="molecule type" value="Genomic_DNA"/>
</dbReference>
<dbReference type="OrthoDB" id="2193265at2"/>
<evidence type="ECO:0000313" key="2">
    <source>
        <dbReference type="EMBL" id="EOH75362.1"/>
    </source>
</evidence>
<dbReference type="Proteomes" id="UP000013783">
    <property type="component" value="Unassembled WGS sequence"/>
</dbReference>
<dbReference type="STRING" id="71451.RV07_GL001467"/>
<dbReference type="RefSeq" id="WP_010741964.1">
    <property type="nucleotide sequence ID" value="NZ_KB946251.1"/>
</dbReference>
<dbReference type="PATRIC" id="fig|1158601.3.peg.3134"/>
<feature type="transmembrane region" description="Helical" evidence="1">
    <location>
        <begin position="33"/>
        <end position="53"/>
    </location>
</feature>
<protein>
    <submittedName>
        <fullName evidence="2">Uncharacterized protein</fullName>
    </submittedName>
</protein>
<dbReference type="eggNOG" id="ENOG5032G28">
    <property type="taxonomic scope" value="Bacteria"/>
</dbReference>
<name>R2NTK7_9ENTE</name>
<keyword evidence="1" id="KW-1133">Transmembrane helix</keyword>
<organism evidence="2 4">
    <name type="scientific">Enterococcus malodoratus ATCC 43197</name>
    <dbReference type="NCBI Taxonomy" id="1158601"/>
    <lineage>
        <taxon>Bacteria</taxon>
        <taxon>Bacillati</taxon>
        <taxon>Bacillota</taxon>
        <taxon>Bacilli</taxon>
        <taxon>Lactobacillales</taxon>
        <taxon>Enterococcaceae</taxon>
        <taxon>Enterococcus</taxon>
    </lineage>
</organism>
<feature type="transmembrane region" description="Helical" evidence="1">
    <location>
        <begin position="59"/>
        <end position="79"/>
    </location>
</feature>
<comment type="caution">
    <text evidence="2">The sequence shown here is derived from an EMBL/GenBank/DDBJ whole genome shotgun (WGS) entry which is preliminary data.</text>
</comment>
<evidence type="ECO:0000313" key="5">
    <source>
        <dbReference type="Proteomes" id="UP000014148"/>
    </source>
</evidence>
<keyword evidence="5" id="KW-1185">Reference proteome</keyword>
<gene>
    <name evidence="3" type="ORF">I585_02346</name>
    <name evidence="2" type="ORF">UAI_03164</name>
</gene>
<sequence>MLPRDVAAFLICALGAVLGAYTIALFKRRPSLFQMFAACFFSGGSLVFYYYYFEGFGSPLIPLLYYSVVIGTAVVFAKFRNKLNS</sequence>
<keyword evidence="1" id="KW-0812">Transmembrane</keyword>
<dbReference type="EMBL" id="ASWA01000003">
    <property type="protein sequence ID" value="EOT66825.1"/>
    <property type="molecule type" value="Genomic_DNA"/>
</dbReference>
<evidence type="ECO:0000313" key="3">
    <source>
        <dbReference type="EMBL" id="EOT66825.1"/>
    </source>
</evidence>
<keyword evidence="1" id="KW-0472">Membrane</keyword>
<evidence type="ECO:0000256" key="1">
    <source>
        <dbReference type="SAM" id="Phobius"/>
    </source>
</evidence>
<reference evidence="3 5" key="2">
    <citation type="submission" date="2013-03" db="EMBL/GenBank/DDBJ databases">
        <title>The Genome Sequence of Enterococcus malodoratus ATCC_43197 (PacBio/Illumina hybrid assembly).</title>
        <authorList>
            <consortium name="The Broad Institute Genomics Platform"/>
            <consortium name="The Broad Institute Genome Sequencing Center for Infectious Disease"/>
            <person name="Earl A."/>
            <person name="Russ C."/>
            <person name="Gilmore M."/>
            <person name="Surin D."/>
            <person name="Walker B."/>
            <person name="Young S."/>
            <person name="Zeng Q."/>
            <person name="Gargeya S."/>
            <person name="Fitzgerald M."/>
            <person name="Haas B."/>
            <person name="Abouelleil A."/>
            <person name="Allen A.W."/>
            <person name="Alvarado L."/>
            <person name="Arachchi H.M."/>
            <person name="Berlin A.M."/>
            <person name="Chapman S.B."/>
            <person name="Gainer-Dewar J."/>
            <person name="Goldberg J."/>
            <person name="Griggs A."/>
            <person name="Gujja S."/>
            <person name="Hansen M."/>
            <person name="Howarth C."/>
            <person name="Imamovic A."/>
            <person name="Ireland A."/>
            <person name="Larimer J."/>
            <person name="McCowan C."/>
            <person name="Murphy C."/>
            <person name="Pearson M."/>
            <person name="Poon T.W."/>
            <person name="Priest M."/>
            <person name="Roberts A."/>
            <person name="Saif S."/>
            <person name="Shea T."/>
            <person name="Sisk P."/>
            <person name="Sykes S."/>
            <person name="Wortman J."/>
            <person name="Nusbaum C."/>
            <person name="Birren B."/>
        </authorList>
    </citation>
    <scope>NUCLEOTIDE SEQUENCE [LARGE SCALE GENOMIC DNA]</scope>
    <source>
        <strain evidence="3 5">ATCC 43197</strain>
    </source>
</reference>
<dbReference type="AlphaFoldDB" id="R2NTK7"/>
<reference evidence="2 4" key="1">
    <citation type="submission" date="2013-02" db="EMBL/GenBank/DDBJ databases">
        <title>The Genome Sequence of Enterococcus malodoratus ATCC_43197.</title>
        <authorList>
            <consortium name="The Broad Institute Genome Sequencing Platform"/>
            <consortium name="The Broad Institute Genome Sequencing Center for Infectious Disease"/>
            <person name="Earl A.M."/>
            <person name="Gilmore M.S."/>
            <person name="Lebreton F."/>
            <person name="Walker B."/>
            <person name="Young S.K."/>
            <person name="Zeng Q."/>
            <person name="Gargeya S."/>
            <person name="Fitzgerald M."/>
            <person name="Haas B."/>
            <person name="Abouelleil A."/>
            <person name="Alvarado L."/>
            <person name="Arachchi H.M."/>
            <person name="Berlin A.M."/>
            <person name="Chapman S.B."/>
            <person name="Dewar J."/>
            <person name="Goldberg J."/>
            <person name="Griggs A."/>
            <person name="Gujja S."/>
            <person name="Hansen M."/>
            <person name="Howarth C."/>
            <person name="Imamovic A."/>
            <person name="Larimer J."/>
            <person name="McCowan C."/>
            <person name="Murphy C."/>
            <person name="Neiman D."/>
            <person name="Pearson M."/>
            <person name="Priest M."/>
            <person name="Roberts A."/>
            <person name="Saif S."/>
            <person name="Shea T."/>
            <person name="Sisk P."/>
            <person name="Sykes S."/>
            <person name="Wortman J."/>
            <person name="Nusbaum C."/>
            <person name="Birren B."/>
        </authorList>
    </citation>
    <scope>NUCLEOTIDE SEQUENCE [LARGE SCALE GENOMIC DNA]</scope>
    <source>
        <strain evidence="2 4">ATCC 43197</strain>
    </source>
</reference>
<evidence type="ECO:0000313" key="4">
    <source>
        <dbReference type="Proteomes" id="UP000013783"/>
    </source>
</evidence>
<dbReference type="Proteomes" id="UP000014148">
    <property type="component" value="Unassembled WGS sequence"/>
</dbReference>